<evidence type="ECO:0000313" key="1">
    <source>
        <dbReference type="EMBL" id="REH48428.1"/>
    </source>
</evidence>
<protein>
    <submittedName>
        <fullName evidence="1">Uncharacterized protein</fullName>
    </submittedName>
</protein>
<dbReference type="RefSeq" id="WP_116175196.1">
    <property type="nucleotide sequence ID" value="NZ_CP144375.1"/>
</dbReference>
<reference evidence="1 2" key="1">
    <citation type="submission" date="2018-08" db="EMBL/GenBank/DDBJ databases">
        <title>Genomic Encyclopedia of Archaeal and Bacterial Type Strains, Phase II (KMG-II): from individual species to whole genera.</title>
        <authorList>
            <person name="Goeker M."/>
        </authorList>
    </citation>
    <scope>NUCLEOTIDE SEQUENCE [LARGE SCALE GENOMIC DNA]</scope>
    <source>
        <strain evidence="1 2">DSM 45791</strain>
    </source>
</reference>
<dbReference type="Proteomes" id="UP000256269">
    <property type="component" value="Unassembled WGS sequence"/>
</dbReference>
<accession>A0A3E0HPT5</accession>
<dbReference type="EMBL" id="QUNO01000005">
    <property type="protein sequence ID" value="REH48428.1"/>
    <property type="molecule type" value="Genomic_DNA"/>
</dbReference>
<dbReference type="OrthoDB" id="275232at2"/>
<proteinExistence type="predicted"/>
<organism evidence="1 2">
    <name type="scientific">Kutzneria buriramensis</name>
    <dbReference type="NCBI Taxonomy" id="1045776"/>
    <lineage>
        <taxon>Bacteria</taxon>
        <taxon>Bacillati</taxon>
        <taxon>Actinomycetota</taxon>
        <taxon>Actinomycetes</taxon>
        <taxon>Pseudonocardiales</taxon>
        <taxon>Pseudonocardiaceae</taxon>
        <taxon>Kutzneria</taxon>
    </lineage>
</organism>
<gene>
    <name evidence="1" type="ORF">BCF44_105287</name>
</gene>
<evidence type="ECO:0000313" key="2">
    <source>
        <dbReference type="Proteomes" id="UP000256269"/>
    </source>
</evidence>
<dbReference type="AlphaFoldDB" id="A0A3E0HPT5"/>
<keyword evidence="2" id="KW-1185">Reference proteome</keyword>
<comment type="caution">
    <text evidence="1">The sequence shown here is derived from an EMBL/GenBank/DDBJ whole genome shotgun (WGS) entry which is preliminary data.</text>
</comment>
<name>A0A3E0HPT5_9PSEU</name>
<sequence>MNTRNLATNLQYIGLPATTVVVGGLADDHHCIMRTEDDQWEVFFYERGEKRHRVVVATEDVACTYIFGLLAHSQVLSERLVLAD</sequence>